<protein>
    <recommendedName>
        <fullName evidence="7">C2H2-type domain-containing protein</fullName>
    </recommendedName>
</protein>
<dbReference type="InterPro" id="IPR044246">
    <property type="entry name" value="ZFP3-like"/>
</dbReference>
<sequence length="172" mass="18863">MADQRIYDFMKLYPQPNYPADSSGAAAVHHRPPTRLFSCLYCPRTFYTSQALGGHQNAHKRERAAARRSYTAADDNNYLSPPPPTDTTHDAAAAHSSCYITTTTAAGAGENSYLISETETVTPITAAYSSWPYDHHRQFQTGTTAAGSFVFYVAQPPPPAENSDDVDLTLRL</sequence>
<organism evidence="8 9">
    <name type="scientific">Deinandra increscens subsp. villosa</name>
    <dbReference type="NCBI Taxonomy" id="3103831"/>
    <lineage>
        <taxon>Eukaryota</taxon>
        <taxon>Viridiplantae</taxon>
        <taxon>Streptophyta</taxon>
        <taxon>Embryophyta</taxon>
        <taxon>Tracheophyta</taxon>
        <taxon>Spermatophyta</taxon>
        <taxon>Magnoliopsida</taxon>
        <taxon>eudicotyledons</taxon>
        <taxon>Gunneridae</taxon>
        <taxon>Pentapetalae</taxon>
        <taxon>asterids</taxon>
        <taxon>campanulids</taxon>
        <taxon>Asterales</taxon>
        <taxon>Asteraceae</taxon>
        <taxon>Asteroideae</taxon>
        <taxon>Heliantheae alliance</taxon>
        <taxon>Madieae</taxon>
        <taxon>Madiinae</taxon>
        <taxon>Deinandra</taxon>
    </lineage>
</organism>
<reference evidence="8 9" key="1">
    <citation type="submission" date="2024-04" db="EMBL/GenBank/DDBJ databases">
        <title>The reference genome of an endangered Asteraceae, Deinandra increscens subsp. villosa, native to the Central Coast of California.</title>
        <authorList>
            <person name="Guilliams M."/>
            <person name="Hasenstab-Lehman K."/>
            <person name="Meyer R."/>
            <person name="Mcevoy S."/>
        </authorList>
    </citation>
    <scope>NUCLEOTIDE SEQUENCE [LARGE SCALE GENOMIC DNA]</scope>
    <source>
        <tissue evidence="8">Leaf</tissue>
    </source>
</reference>
<dbReference type="PROSITE" id="PS00028">
    <property type="entry name" value="ZINC_FINGER_C2H2_1"/>
    <property type="match status" value="1"/>
</dbReference>
<dbReference type="PANTHER" id="PTHR47287">
    <property type="entry name" value="C2H2 AND C2HC ZINC FINGERS SUPERFAMILY PROTEIN"/>
    <property type="match status" value="1"/>
</dbReference>
<keyword evidence="4" id="KW-0862">Zinc</keyword>
<dbReference type="EMBL" id="JBCNJP010000015">
    <property type="protein sequence ID" value="KAK9067387.1"/>
    <property type="molecule type" value="Genomic_DNA"/>
</dbReference>
<evidence type="ECO:0000256" key="5">
    <source>
        <dbReference type="ARBA" id="ARBA00023242"/>
    </source>
</evidence>
<evidence type="ECO:0000256" key="1">
    <source>
        <dbReference type="ARBA" id="ARBA00004123"/>
    </source>
</evidence>
<evidence type="ECO:0000256" key="2">
    <source>
        <dbReference type="ARBA" id="ARBA00022723"/>
    </source>
</evidence>
<name>A0AAP0D6X7_9ASTR</name>
<evidence type="ECO:0000259" key="7">
    <source>
        <dbReference type="PROSITE" id="PS50157"/>
    </source>
</evidence>
<evidence type="ECO:0000313" key="8">
    <source>
        <dbReference type="EMBL" id="KAK9067387.1"/>
    </source>
</evidence>
<evidence type="ECO:0000256" key="4">
    <source>
        <dbReference type="ARBA" id="ARBA00022833"/>
    </source>
</evidence>
<proteinExistence type="predicted"/>
<dbReference type="SUPFAM" id="SSF57667">
    <property type="entry name" value="beta-beta-alpha zinc fingers"/>
    <property type="match status" value="1"/>
</dbReference>
<dbReference type="InterPro" id="IPR036236">
    <property type="entry name" value="Znf_C2H2_sf"/>
</dbReference>
<accession>A0AAP0D6X7</accession>
<dbReference type="GO" id="GO:0005634">
    <property type="term" value="C:nucleus"/>
    <property type="evidence" value="ECO:0007669"/>
    <property type="project" value="UniProtKB-SubCell"/>
</dbReference>
<dbReference type="Proteomes" id="UP001408789">
    <property type="component" value="Unassembled WGS sequence"/>
</dbReference>
<comment type="caution">
    <text evidence="8">The sequence shown here is derived from an EMBL/GenBank/DDBJ whole genome shotgun (WGS) entry which is preliminary data.</text>
</comment>
<keyword evidence="5" id="KW-0539">Nucleus</keyword>
<keyword evidence="9" id="KW-1185">Reference proteome</keyword>
<comment type="subcellular location">
    <subcellularLocation>
        <location evidence="1">Nucleus</location>
    </subcellularLocation>
</comment>
<gene>
    <name evidence="8" type="ORF">SSX86_014715</name>
</gene>
<dbReference type="PANTHER" id="PTHR47287:SF15">
    <property type="entry name" value="ZINC FINGER PROTEIN 3-LIKE"/>
    <property type="match status" value="1"/>
</dbReference>
<dbReference type="GO" id="GO:0008270">
    <property type="term" value="F:zinc ion binding"/>
    <property type="evidence" value="ECO:0007669"/>
    <property type="project" value="UniProtKB-KW"/>
</dbReference>
<dbReference type="InterPro" id="IPR013087">
    <property type="entry name" value="Znf_C2H2_type"/>
</dbReference>
<dbReference type="AlphaFoldDB" id="A0AAP0D6X7"/>
<feature type="domain" description="C2H2-type" evidence="7">
    <location>
        <begin position="37"/>
        <end position="64"/>
    </location>
</feature>
<evidence type="ECO:0000256" key="3">
    <source>
        <dbReference type="ARBA" id="ARBA00022771"/>
    </source>
</evidence>
<dbReference type="GO" id="GO:0009788">
    <property type="term" value="P:negative regulation of abscisic acid-activated signaling pathway"/>
    <property type="evidence" value="ECO:0007669"/>
    <property type="project" value="InterPro"/>
</dbReference>
<dbReference type="PROSITE" id="PS50157">
    <property type="entry name" value="ZINC_FINGER_C2H2_2"/>
    <property type="match status" value="1"/>
</dbReference>
<evidence type="ECO:0000313" key="9">
    <source>
        <dbReference type="Proteomes" id="UP001408789"/>
    </source>
</evidence>
<keyword evidence="2" id="KW-0479">Metal-binding</keyword>
<keyword evidence="3 6" id="KW-0863">Zinc-finger</keyword>
<evidence type="ECO:0000256" key="6">
    <source>
        <dbReference type="PROSITE-ProRule" id="PRU00042"/>
    </source>
</evidence>